<dbReference type="PROSITE" id="PS50043">
    <property type="entry name" value="HTH_LUXR_2"/>
    <property type="match status" value="1"/>
</dbReference>
<keyword evidence="3" id="KW-0804">Transcription</keyword>
<dbReference type="KEGG" id="agv:OJF2_71850"/>
<dbReference type="RefSeq" id="WP_210420296.1">
    <property type="nucleotide sequence ID" value="NZ_CP042997.1"/>
</dbReference>
<proteinExistence type="predicted"/>
<keyword evidence="6" id="KW-1185">Reference proteome</keyword>
<dbReference type="PRINTS" id="PR00038">
    <property type="entry name" value="HTHLUXR"/>
</dbReference>
<keyword evidence="2" id="KW-0238">DNA-binding</keyword>
<keyword evidence="1" id="KW-0805">Transcription regulation</keyword>
<dbReference type="AlphaFoldDB" id="A0A5B9WF51"/>
<dbReference type="InterPro" id="IPR000792">
    <property type="entry name" value="Tscrpt_reg_LuxR_C"/>
</dbReference>
<evidence type="ECO:0000256" key="1">
    <source>
        <dbReference type="ARBA" id="ARBA00023015"/>
    </source>
</evidence>
<gene>
    <name evidence="5" type="ORF">OJF2_71850</name>
</gene>
<dbReference type="Pfam" id="PF00196">
    <property type="entry name" value="GerE"/>
    <property type="match status" value="1"/>
</dbReference>
<dbReference type="PANTHER" id="PTHR44688:SF16">
    <property type="entry name" value="DNA-BINDING TRANSCRIPTIONAL ACTIVATOR DEVR_DOSR"/>
    <property type="match status" value="1"/>
</dbReference>
<evidence type="ECO:0000256" key="3">
    <source>
        <dbReference type="ARBA" id="ARBA00023163"/>
    </source>
</evidence>
<feature type="domain" description="HTH luxR-type" evidence="4">
    <location>
        <begin position="201"/>
        <end position="266"/>
    </location>
</feature>
<organism evidence="5 6">
    <name type="scientific">Aquisphaera giovannonii</name>
    <dbReference type="NCBI Taxonomy" id="406548"/>
    <lineage>
        <taxon>Bacteria</taxon>
        <taxon>Pseudomonadati</taxon>
        <taxon>Planctomycetota</taxon>
        <taxon>Planctomycetia</taxon>
        <taxon>Isosphaerales</taxon>
        <taxon>Isosphaeraceae</taxon>
        <taxon>Aquisphaera</taxon>
    </lineage>
</organism>
<dbReference type="CDD" id="cd06170">
    <property type="entry name" value="LuxR_C_like"/>
    <property type="match status" value="1"/>
</dbReference>
<dbReference type="InterPro" id="IPR036388">
    <property type="entry name" value="WH-like_DNA-bd_sf"/>
</dbReference>
<dbReference type="EMBL" id="CP042997">
    <property type="protein sequence ID" value="QEH38581.1"/>
    <property type="molecule type" value="Genomic_DNA"/>
</dbReference>
<protein>
    <submittedName>
        <fullName evidence="5">Bacterial regulatory protein, luxR family</fullName>
    </submittedName>
</protein>
<dbReference type="SMART" id="SM00421">
    <property type="entry name" value="HTH_LUXR"/>
    <property type="match status" value="1"/>
</dbReference>
<dbReference type="Gene3D" id="1.10.10.10">
    <property type="entry name" value="Winged helix-like DNA-binding domain superfamily/Winged helix DNA-binding domain"/>
    <property type="match status" value="1"/>
</dbReference>
<name>A0A5B9WF51_9BACT</name>
<reference evidence="5 6" key="1">
    <citation type="submission" date="2019-08" db="EMBL/GenBank/DDBJ databases">
        <title>Deep-cultivation of Planctomycetes and their phenomic and genomic characterization uncovers novel biology.</title>
        <authorList>
            <person name="Wiegand S."/>
            <person name="Jogler M."/>
            <person name="Boedeker C."/>
            <person name="Pinto D."/>
            <person name="Vollmers J."/>
            <person name="Rivas-Marin E."/>
            <person name="Kohn T."/>
            <person name="Peeters S.H."/>
            <person name="Heuer A."/>
            <person name="Rast P."/>
            <person name="Oberbeckmann S."/>
            <person name="Bunk B."/>
            <person name="Jeske O."/>
            <person name="Meyerdierks A."/>
            <person name="Storesund J.E."/>
            <person name="Kallscheuer N."/>
            <person name="Luecker S."/>
            <person name="Lage O.M."/>
            <person name="Pohl T."/>
            <person name="Merkel B.J."/>
            <person name="Hornburger P."/>
            <person name="Mueller R.-W."/>
            <person name="Bruemmer F."/>
            <person name="Labrenz M."/>
            <person name="Spormann A.M."/>
            <person name="Op den Camp H."/>
            <person name="Overmann J."/>
            <person name="Amann R."/>
            <person name="Jetten M.S.M."/>
            <person name="Mascher T."/>
            <person name="Medema M.H."/>
            <person name="Devos D.P."/>
            <person name="Kaster A.-K."/>
            <person name="Ovreas L."/>
            <person name="Rohde M."/>
            <person name="Galperin M.Y."/>
            <person name="Jogler C."/>
        </authorList>
    </citation>
    <scope>NUCLEOTIDE SEQUENCE [LARGE SCALE GENOMIC DNA]</scope>
    <source>
        <strain evidence="5 6">OJF2</strain>
    </source>
</reference>
<dbReference type="GO" id="GO:0006355">
    <property type="term" value="P:regulation of DNA-templated transcription"/>
    <property type="evidence" value="ECO:0007669"/>
    <property type="project" value="InterPro"/>
</dbReference>
<dbReference type="PANTHER" id="PTHR44688">
    <property type="entry name" value="DNA-BINDING TRANSCRIPTIONAL ACTIVATOR DEVR_DOSR"/>
    <property type="match status" value="1"/>
</dbReference>
<accession>A0A5B9WF51</accession>
<evidence type="ECO:0000313" key="6">
    <source>
        <dbReference type="Proteomes" id="UP000324233"/>
    </source>
</evidence>
<sequence length="279" mass="31258">MPKSSMLRAADVRAIVKLVNECRDLGDDWWAWHRHCIGGLLELTDSELGLAGEGAVRNEEIGMISPPAMLGRPGFEADPSRILEVIHEYTLVPGASRFVSNYFARWREEDGVALTNRDLFGDREWHASVDMQTVGQAYGTDATILCCREIARAGAGSGELEDITLFREMGRRAYTERETTIVHETCAAITSLMGGPLARFREPSPADLPPRARQVLACFLEGDSDKQVARRLGISAHTVNQYAKRIFAHFGVQSRTELLARWIRRGWTHRPPDDLRGRE</sequence>
<dbReference type="GO" id="GO:0003677">
    <property type="term" value="F:DNA binding"/>
    <property type="evidence" value="ECO:0007669"/>
    <property type="project" value="UniProtKB-KW"/>
</dbReference>
<dbReference type="Proteomes" id="UP000324233">
    <property type="component" value="Chromosome"/>
</dbReference>
<evidence type="ECO:0000259" key="4">
    <source>
        <dbReference type="PROSITE" id="PS50043"/>
    </source>
</evidence>
<dbReference type="InterPro" id="IPR016032">
    <property type="entry name" value="Sig_transdc_resp-reg_C-effctor"/>
</dbReference>
<evidence type="ECO:0000313" key="5">
    <source>
        <dbReference type="EMBL" id="QEH38581.1"/>
    </source>
</evidence>
<dbReference type="SUPFAM" id="SSF46894">
    <property type="entry name" value="C-terminal effector domain of the bipartite response regulators"/>
    <property type="match status" value="1"/>
</dbReference>
<evidence type="ECO:0000256" key="2">
    <source>
        <dbReference type="ARBA" id="ARBA00023125"/>
    </source>
</evidence>